<evidence type="ECO:0000256" key="6">
    <source>
        <dbReference type="ARBA" id="ARBA00023010"/>
    </source>
</evidence>
<evidence type="ECO:0000259" key="13">
    <source>
        <dbReference type="Pfam" id="PF03958"/>
    </source>
</evidence>
<dbReference type="InterPro" id="IPR038591">
    <property type="entry name" value="NolW-like_sf"/>
</dbReference>
<dbReference type="Gene3D" id="3.30.1370.120">
    <property type="match status" value="2"/>
</dbReference>
<evidence type="ECO:0000256" key="10">
    <source>
        <dbReference type="RuleBase" id="RU004004"/>
    </source>
</evidence>
<evidence type="ECO:0000256" key="7">
    <source>
        <dbReference type="ARBA" id="ARBA00023136"/>
    </source>
</evidence>
<comment type="caution">
    <text evidence="14">The sequence shown here is derived from an EMBL/GenBank/DDBJ whole genome shotgun (WGS) entry which is preliminary data.</text>
</comment>
<dbReference type="InterPro" id="IPR050810">
    <property type="entry name" value="Bact_Secretion_Sys_Channel"/>
</dbReference>
<dbReference type="PANTHER" id="PTHR30332:SF5">
    <property type="entry name" value="SPI-1 TYPE 3 SECRETION SYSTEM SECRETIN"/>
    <property type="match status" value="1"/>
</dbReference>
<evidence type="ECO:0000256" key="3">
    <source>
        <dbReference type="ARBA" id="ARBA00022448"/>
    </source>
</evidence>
<evidence type="ECO:0000256" key="4">
    <source>
        <dbReference type="ARBA" id="ARBA00022729"/>
    </source>
</evidence>
<evidence type="ECO:0000313" key="15">
    <source>
        <dbReference type="Proteomes" id="UP000463700"/>
    </source>
</evidence>
<dbReference type="InterPro" id="IPR003522">
    <property type="entry name" value="T3SS_OM_pore_YscC"/>
</dbReference>
<evidence type="ECO:0000256" key="9">
    <source>
        <dbReference type="HAMAP-Rule" id="MF_02219"/>
    </source>
</evidence>
<dbReference type="GO" id="GO:0009279">
    <property type="term" value="C:cell outer membrane"/>
    <property type="evidence" value="ECO:0007669"/>
    <property type="project" value="UniProtKB-SubCell"/>
</dbReference>
<organism evidence="14 15">
    <name type="scientific">Paraburkholderia madseniana</name>
    <dbReference type="NCBI Taxonomy" id="2599607"/>
    <lineage>
        <taxon>Bacteria</taxon>
        <taxon>Pseudomonadati</taxon>
        <taxon>Pseudomonadota</taxon>
        <taxon>Betaproteobacteria</taxon>
        <taxon>Burkholderiales</taxon>
        <taxon>Burkholderiaceae</taxon>
        <taxon>Paraburkholderia</taxon>
    </lineage>
</organism>
<proteinExistence type="inferred from homology"/>
<keyword evidence="3 9" id="KW-0813">Transport</keyword>
<dbReference type="Pfam" id="PF03958">
    <property type="entry name" value="Secretin_N"/>
    <property type="match status" value="2"/>
</dbReference>
<comment type="function">
    <text evidence="9">Component of the type III secretion system (T3SS), also called injectisome, which is used to inject bacterial effector proteins into eukaryotic host cells. Forms a ring-shaped multimeric structure with an apparent central pore in the outer membrane.</text>
</comment>
<dbReference type="GO" id="GO:0030257">
    <property type="term" value="C:type III protein secretion system complex"/>
    <property type="evidence" value="ECO:0007669"/>
    <property type="project" value="UniProtKB-UniRule"/>
</dbReference>
<name>A0A6N6WI65_9BURK</name>
<dbReference type="PANTHER" id="PTHR30332">
    <property type="entry name" value="PROBABLE GENERAL SECRETION PATHWAY PROTEIN D"/>
    <property type="match status" value="1"/>
</dbReference>
<dbReference type="RefSeq" id="WP_154559494.1">
    <property type="nucleotide sequence ID" value="NZ_JAQQFQ010000022.1"/>
</dbReference>
<dbReference type="HAMAP" id="MF_02219">
    <property type="entry name" value="Type_III_secretin"/>
    <property type="match status" value="1"/>
</dbReference>
<dbReference type="PRINTS" id="PR01337">
    <property type="entry name" value="TYPE3OMGPROT"/>
</dbReference>
<feature type="region of interest" description="Disordered" evidence="11">
    <location>
        <begin position="635"/>
        <end position="680"/>
    </location>
</feature>
<dbReference type="GO" id="GO:0015627">
    <property type="term" value="C:type II protein secretion system complex"/>
    <property type="evidence" value="ECO:0007669"/>
    <property type="project" value="TreeGrafter"/>
</dbReference>
<dbReference type="GO" id="GO:0030254">
    <property type="term" value="P:protein secretion by the type III secretion system"/>
    <property type="evidence" value="ECO:0007669"/>
    <property type="project" value="UniProtKB-UniRule"/>
</dbReference>
<keyword evidence="7 9" id="KW-0472">Membrane</keyword>
<protein>
    <recommendedName>
        <fullName evidence="9">Type 3 secretion system secretin</fullName>
        <shortName evidence="9">T3SS secretin</shortName>
    </recommendedName>
</protein>
<accession>A0A6N6WI65</accession>
<gene>
    <name evidence="9" type="primary">sctC</name>
    <name evidence="14" type="ORF">FSO04_09765</name>
</gene>
<keyword evidence="6 9" id="KW-0811">Translocation</keyword>
<dbReference type="EMBL" id="VOSW01000014">
    <property type="protein sequence ID" value="KAE8760163.1"/>
    <property type="molecule type" value="Genomic_DNA"/>
</dbReference>
<evidence type="ECO:0000256" key="2">
    <source>
        <dbReference type="ARBA" id="ARBA00007032"/>
    </source>
</evidence>
<dbReference type="AlphaFoldDB" id="A0A6N6WI65"/>
<feature type="domain" description="Type II/III secretion system secretin-like" evidence="12">
    <location>
        <begin position="433"/>
        <end position="598"/>
    </location>
</feature>
<dbReference type="PROSITE" id="PS00875">
    <property type="entry name" value="T2SP_D"/>
    <property type="match status" value="1"/>
</dbReference>
<keyword evidence="8 9" id="KW-0998">Cell outer membrane</keyword>
<feature type="domain" description="NolW-like" evidence="13">
    <location>
        <begin position="196"/>
        <end position="338"/>
    </location>
</feature>
<dbReference type="InterPro" id="IPR004846">
    <property type="entry name" value="T2SS/T3SS_dom"/>
</dbReference>
<sequence length="680" mass="72483">MHVRAASRSFERRRAQTAATVFVASVLLSVSLFMALAQPARAADLRWRNRPFTIVANGKRIADFIRELASSQGVTAIVDAKIDGTISGRFSGSPQQTLDTVCATYGLTWYYDGSFLYIDPADQSQTQVIPIPPQSASAVGQALQTMQIVDKRFALVINDRANSVYVSGPRRYVELVRQAVSTVGDPASNGQNADIRAFRLKYGWASDFTINRSGKEVVIPGVATMMRRLFGKTGGTSASSAGAPLGQAARQVKLGSGLTIDVPRIEFPDVAGGVRSGSYGAAGGSGAEGSPLLRDAGGGDTLPQIEADAAINAVVVRDLPENMHRYQALIDQLDVRPRIVEINVTIIDIDENSLDSLGIDWRLHTTHGDIQIGNGENPLNGNTQYGTSGNPPLTFGTGTTEAGQTGIFMPTGIALTASIGGALRNYLLTRVNALEQTGHAELHSKPKVLALDNTEAILENLTQFYVQVQGYQDSSLYSVTTGTSIKVTPMIVDDRTHDASGASAQSVMMSLDIQDGNIVPNQSVSNVPVIQQRNIVTKTMIDEGKSLLIAGFNNDQVQLNKSGVPWLSDIPLIGSLFKYTDKNGQHTERFYLLTPRIVSNATMYAPDGSPVNPSFDSVPDASGLAMYRAPDNDSIVPLAPKPLPGTLLGAPLPPPPPPPRDPAVEAPKPIAGPPNANEHP</sequence>
<reference evidence="14 15" key="1">
    <citation type="journal article" date="2020" name="Int. J. Syst. Evol. Microbiol.">
        <title>Paraburkholderia madseniana sp. nov., a phenolic acid-degrading bacterium isolated from acidic forest soil.</title>
        <authorList>
            <person name="Wilhelm R.C."/>
            <person name="Murphy S.J.L."/>
            <person name="Feriancek N.M."/>
            <person name="Karasz D.C."/>
            <person name="DeRito C.M."/>
            <person name="Newman J.D."/>
            <person name="Buckley D.H."/>
        </authorList>
    </citation>
    <scope>NUCLEOTIDE SEQUENCE [LARGE SCALE GENOMIC DNA]</scope>
    <source>
        <strain evidence="14 15">RP11</strain>
    </source>
</reference>
<comment type="subunit">
    <text evidence="9">The core secretion machinery of the T3SS is composed of approximately 20 different proteins, including cytoplasmic components, a base, an export apparatus and a needle. This subunit is part of the base, which anchors the injectisome in the bacterial cell envelope. Forms a stable homooligomeric complex.</text>
</comment>
<keyword evidence="4 9" id="KW-0732">Signal</keyword>
<dbReference type="Pfam" id="PF00263">
    <property type="entry name" value="Secretin"/>
    <property type="match status" value="1"/>
</dbReference>
<evidence type="ECO:0000256" key="1">
    <source>
        <dbReference type="ARBA" id="ARBA00004442"/>
    </source>
</evidence>
<evidence type="ECO:0000256" key="11">
    <source>
        <dbReference type="SAM" id="MobiDB-lite"/>
    </source>
</evidence>
<comment type="similarity">
    <text evidence="2 9">Belongs to the bacterial secretin family. T3SS SctC subfamily.</text>
</comment>
<dbReference type="Gene3D" id="3.55.50.30">
    <property type="match status" value="1"/>
</dbReference>
<dbReference type="InterPro" id="IPR004845">
    <property type="entry name" value="T2SS_GspD_CS"/>
</dbReference>
<evidence type="ECO:0000256" key="5">
    <source>
        <dbReference type="ARBA" id="ARBA00022927"/>
    </source>
</evidence>
<evidence type="ECO:0000256" key="8">
    <source>
        <dbReference type="ARBA" id="ARBA00023237"/>
    </source>
</evidence>
<dbReference type="InterPro" id="IPR005644">
    <property type="entry name" value="NolW-like"/>
</dbReference>
<dbReference type="NCBIfam" id="TIGR02516">
    <property type="entry name" value="type_III_yscC"/>
    <property type="match status" value="1"/>
</dbReference>
<comment type="subcellular location">
    <subcellularLocation>
        <location evidence="1 9 10">Cell outer membrane</location>
    </subcellularLocation>
</comment>
<dbReference type="OrthoDB" id="9779724at2"/>
<dbReference type="Proteomes" id="UP000463700">
    <property type="component" value="Unassembled WGS sequence"/>
</dbReference>
<evidence type="ECO:0000259" key="12">
    <source>
        <dbReference type="Pfam" id="PF00263"/>
    </source>
</evidence>
<evidence type="ECO:0000313" key="14">
    <source>
        <dbReference type="EMBL" id="KAE8760163.1"/>
    </source>
</evidence>
<keyword evidence="5 9" id="KW-0653">Protein transport</keyword>
<feature type="compositionally biased region" description="Pro residues" evidence="11">
    <location>
        <begin position="651"/>
        <end position="661"/>
    </location>
</feature>
<feature type="domain" description="NolW-like" evidence="13">
    <location>
        <begin position="126"/>
        <end position="183"/>
    </location>
</feature>